<reference evidence="1 2" key="1">
    <citation type="submission" date="2008-03" db="EMBL/GenBank/DDBJ databases">
        <title>Complete sequence of chromosome of Methylobacterium radiotolerans JCM 2831.</title>
        <authorList>
            <consortium name="US DOE Joint Genome Institute"/>
            <person name="Copeland A."/>
            <person name="Lucas S."/>
            <person name="Lapidus A."/>
            <person name="Glavina del Rio T."/>
            <person name="Dalin E."/>
            <person name="Tice H."/>
            <person name="Bruce D."/>
            <person name="Goodwin L."/>
            <person name="Pitluck S."/>
            <person name="Kiss H."/>
            <person name="Brettin T."/>
            <person name="Detter J.C."/>
            <person name="Han C."/>
            <person name="Kuske C.R."/>
            <person name="Schmutz J."/>
            <person name="Larimer F."/>
            <person name="Land M."/>
            <person name="Hauser L."/>
            <person name="Kyrpides N."/>
            <person name="Mikhailova N."/>
            <person name="Marx C.J."/>
            <person name="Richardson P."/>
        </authorList>
    </citation>
    <scope>NUCLEOTIDE SEQUENCE [LARGE SCALE GENOMIC DNA]</scope>
    <source>
        <strain evidence="2">ATCC 27329 / DSM 1819 / JCM 2831 / NBRC 15690 / NCIMB 10815 / 0-1</strain>
    </source>
</reference>
<dbReference type="HOGENOM" id="CLU_1336211_0_0_5"/>
<dbReference type="KEGG" id="mrd:Mrad2831_4145"/>
<dbReference type="eggNOG" id="ENOG50348N2">
    <property type="taxonomic scope" value="Bacteria"/>
</dbReference>
<dbReference type="Proteomes" id="UP000006589">
    <property type="component" value="Chromosome"/>
</dbReference>
<sequence>MRAPTREPCRPRKATAVLTGTQIDDLIEEARANRTPARDVSVGGCAGATLRLTPTAAVYSMRFRHAGEPLRIRLGDADDWTPVQVRSAGAAVRARVGGGAGVPAPAWIALKRSALVAKAARGEAVVVQTHMPKNRAPKTWTYRQARDAWVAHLEAEAESPAQIYRPDTVRNYRSVIGCPAMRALDDRFVSRSPAPDVAEAVAGLV</sequence>
<dbReference type="AlphaFoldDB" id="B1M1D9"/>
<evidence type="ECO:0000313" key="1">
    <source>
        <dbReference type="EMBL" id="ACB26114.1"/>
    </source>
</evidence>
<name>B1M1D9_METRJ</name>
<evidence type="ECO:0008006" key="3">
    <source>
        <dbReference type="Google" id="ProtNLM"/>
    </source>
</evidence>
<gene>
    <name evidence="1" type="ordered locus">Mrad2831_4145</name>
</gene>
<dbReference type="EMBL" id="CP001001">
    <property type="protein sequence ID" value="ACB26114.1"/>
    <property type="molecule type" value="Genomic_DNA"/>
</dbReference>
<organism evidence="1 2">
    <name type="scientific">Methylobacterium radiotolerans (strain ATCC 27329 / DSM 1819 / JCM 2831 / NBRC 15690 / NCIMB 10815 / 0-1)</name>
    <dbReference type="NCBI Taxonomy" id="426355"/>
    <lineage>
        <taxon>Bacteria</taxon>
        <taxon>Pseudomonadati</taxon>
        <taxon>Pseudomonadota</taxon>
        <taxon>Alphaproteobacteria</taxon>
        <taxon>Hyphomicrobiales</taxon>
        <taxon>Methylobacteriaceae</taxon>
        <taxon>Methylobacterium</taxon>
    </lineage>
</organism>
<protein>
    <recommendedName>
        <fullName evidence="3">Integrase DNA-binding domain-containing protein</fullName>
    </recommendedName>
</protein>
<proteinExistence type="predicted"/>
<accession>B1M1D9</accession>
<evidence type="ECO:0000313" key="2">
    <source>
        <dbReference type="Proteomes" id="UP000006589"/>
    </source>
</evidence>